<keyword evidence="6 10" id="KW-0106">Calcium</keyword>
<evidence type="ECO:0000256" key="1">
    <source>
        <dbReference type="ARBA" id="ARBA00001913"/>
    </source>
</evidence>
<evidence type="ECO:0000256" key="11">
    <source>
        <dbReference type="PIRSR" id="PIRSR601382-3"/>
    </source>
</evidence>
<dbReference type="EMBL" id="JAACJJ010000042">
    <property type="protein sequence ID" value="KAF5316002.1"/>
    <property type="molecule type" value="Genomic_DNA"/>
</dbReference>
<dbReference type="PANTHER" id="PTHR11742">
    <property type="entry name" value="MANNOSYL-OLIGOSACCHARIDE ALPHA-1,2-MANNOSIDASE-RELATED"/>
    <property type="match status" value="1"/>
</dbReference>
<dbReference type="GO" id="GO:0005509">
    <property type="term" value="F:calcium ion binding"/>
    <property type="evidence" value="ECO:0007669"/>
    <property type="project" value="InterPro"/>
</dbReference>
<comment type="catalytic activity">
    <reaction evidence="9">
        <text>N(4)-(alpha-D-Man-(1-&gt;2)-alpha-D-Man-(1-&gt;2)-alpha-D-Man-(1-&gt;3)-[alpha-D-Man-(1-&gt;2)-alpha-D-Man-(1-&gt;3)-[alpha-D-Man-(1-&gt;2)-alpha-D-Man-(1-&gt;6)]-alpha-D-Man-(1-&gt;6)]-beta-D-Man-(1-&gt;4)-beta-D-GlcNAc-(1-&gt;4)-beta-D-GlcNAc)-L-asparaginyl-[protein] (N-glucan mannose isomer 9A1,2,3B1,2,3) + 4 H2O = N(4)-(alpha-D-Man-(1-&gt;3)-[alpha-D-Man-(1-&gt;3)-[alpha-D-Man-(1-&gt;6)]-alpha-D-Man-(1-&gt;6)]-beta-D-Man-(1-&gt;4)-beta-D-GlcNAc-(1-&gt;4)-beta-D-GlcNAc)-L-asparaginyl-[protein] (N-glucan mannose isomer 5A1,2) + 4 beta-D-mannose</text>
        <dbReference type="Rhea" id="RHEA:56008"/>
        <dbReference type="Rhea" id="RHEA-COMP:14356"/>
        <dbReference type="Rhea" id="RHEA-COMP:14367"/>
        <dbReference type="ChEBI" id="CHEBI:15377"/>
        <dbReference type="ChEBI" id="CHEBI:28563"/>
        <dbReference type="ChEBI" id="CHEBI:59087"/>
        <dbReference type="ChEBI" id="CHEBI:139493"/>
        <dbReference type="EC" id="3.2.1.113"/>
    </reaction>
</comment>
<dbReference type="OrthoDB" id="8118055at2759"/>
<keyword evidence="7 11" id="KW-1015">Disulfide bond</keyword>
<dbReference type="GO" id="GO:0004571">
    <property type="term" value="F:mannosyl-oligosaccharide 1,2-alpha-mannosidase activity"/>
    <property type="evidence" value="ECO:0007669"/>
    <property type="project" value="UniProtKB-EC"/>
</dbReference>
<keyword evidence="4 10" id="KW-0479">Metal-binding</keyword>
<evidence type="ECO:0000256" key="8">
    <source>
        <dbReference type="ARBA" id="ARBA00047669"/>
    </source>
</evidence>
<gene>
    <name evidence="15" type="ORF">D9619_006330</name>
</gene>
<dbReference type="EC" id="3.2.1.-" evidence="12"/>
<keyword evidence="12" id="KW-0326">Glycosidase</keyword>
<name>A0A8H5EXK7_9AGAR</name>
<evidence type="ECO:0000256" key="4">
    <source>
        <dbReference type="ARBA" id="ARBA00022723"/>
    </source>
</evidence>
<evidence type="ECO:0000256" key="13">
    <source>
        <dbReference type="SAM" id="MobiDB-lite"/>
    </source>
</evidence>
<evidence type="ECO:0000256" key="6">
    <source>
        <dbReference type="ARBA" id="ARBA00022837"/>
    </source>
</evidence>
<dbReference type="GO" id="GO:0016020">
    <property type="term" value="C:membrane"/>
    <property type="evidence" value="ECO:0007669"/>
    <property type="project" value="InterPro"/>
</dbReference>
<proteinExistence type="inferred from homology"/>
<feature type="binding site" evidence="10">
    <location>
        <position position="610"/>
    </location>
    <ligand>
        <name>Ca(2+)</name>
        <dbReference type="ChEBI" id="CHEBI:29108"/>
    </ligand>
</feature>
<keyword evidence="5 12" id="KW-0378">Hydrolase</keyword>
<keyword evidence="14" id="KW-1133">Transmembrane helix</keyword>
<dbReference type="GO" id="GO:0005783">
    <property type="term" value="C:endoplasmic reticulum"/>
    <property type="evidence" value="ECO:0007669"/>
    <property type="project" value="TreeGrafter"/>
</dbReference>
<dbReference type="SUPFAM" id="SSF48225">
    <property type="entry name" value="Seven-hairpin glycosidases"/>
    <property type="match status" value="1"/>
</dbReference>
<dbReference type="Gene3D" id="1.50.10.10">
    <property type="match status" value="1"/>
</dbReference>
<evidence type="ECO:0000256" key="12">
    <source>
        <dbReference type="RuleBase" id="RU361193"/>
    </source>
</evidence>
<evidence type="ECO:0000256" key="14">
    <source>
        <dbReference type="SAM" id="Phobius"/>
    </source>
</evidence>
<evidence type="ECO:0000256" key="2">
    <source>
        <dbReference type="ARBA" id="ARBA00004922"/>
    </source>
</evidence>
<comment type="catalytic activity">
    <reaction evidence="8">
        <text>N(4)-(alpha-D-Man-(1-&gt;2)-alpha-D-Man-(1-&gt;2)-alpha-D-Man-(1-&gt;3)-[alpha-D-Man-(1-&gt;3)-[alpha-D-Man-(1-&gt;2)-alpha-D-Man-(1-&gt;6)]-alpha-D-Man-(1-&gt;6)]-beta-D-Man-(1-&gt;4)-beta-D-GlcNAc-(1-&gt;4)-beta-D-GlcNAc)-L-asparaginyl-[protein] (N-glucan mannose isomer 8A1,2,3B1,3) + 3 H2O = N(4)-(alpha-D-Man-(1-&gt;3)-[alpha-D-Man-(1-&gt;3)-[alpha-D-Man-(1-&gt;6)]-alpha-D-Man-(1-&gt;6)]-beta-D-Man-(1-&gt;4)-beta-D-GlcNAc-(1-&gt;4)-beta-D-GlcNAc)-L-asparaginyl-[protein] (N-glucan mannose isomer 5A1,2) + 3 beta-D-mannose</text>
        <dbReference type="Rhea" id="RHEA:56028"/>
        <dbReference type="Rhea" id="RHEA-COMP:14358"/>
        <dbReference type="Rhea" id="RHEA-COMP:14367"/>
        <dbReference type="ChEBI" id="CHEBI:15377"/>
        <dbReference type="ChEBI" id="CHEBI:28563"/>
        <dbReference type="ChEBI" id="CHEBI:59087"/>
        <dbReference type="ChEBI" id="CHEBI:60628"/>
        <dbReference type="EC" id="3.2.1.113"/>
    </reaction>
</comment>
<keyword evidence="16" id="KW-1185">Reference proteome</keyword>
<dbReference type="GO" id="GO:0036503">
    <property type="term" value="P:ERAD pathway"/>
    <property type="evidence" value="ECO:0007669"/>
    <property type="project" value="UniProtKB-ARBA"/>
</dbReference>
<dbReference type="InterPro" id="IPR001382">
    <property type="entry name" value="Glyco_hydro_47"/>
</dbReference>
<keyword evidence="14" id="KW-0472">Membrane</keyword>
<comment type="pathway">
    <text evidence="2">Protein modification; protein glycosylation.</text>
</comment>
<keyword evidence="14" id="KW-0812">Transmembrane</keyword>
<dbReference type="InterPro" id="IPR036026">
    <property type="entry name" value="Seven-hairpin_glycosidases"/>
</dbReference>
<evidence type="ECO:0000256" key="3">
    <source>
        <dbReference type="ARBA" id="ARBA00007658"/>
    </source>
</evidence>
<evidence type="ECO:0000256" key="10">
    <source>
        <dbReference type="PIRSR" id="PIRSR601382-2"/>
    </source>
</evidence>
<dbReference type="AlphaFoldDB" id="A0A8H5EXK7"/>
<dbReference type="PRINTS" id="PR00747">
    <property type="entry name" value="GLYHDRLASE47"/>
</dbReference>
<reference evidence="15 16" key="1">
    <citation type="journal article" date="2020" name="ISME J.">
        <title>Uncovering the hidden diversity of litter-decomposition mechanisms in mushroom-forming fungi.</title>
        <authorList>
            <person name="Floudas D."/>
            <person name="Bentzer J."/>
            <person name="Ahren D."/>
            <person name="Johansson T."/>
            <person name="Persson P."/>
            <person name="Tunlid A."/>
        </authorList>
    </citation>
    <scope>NUCLEOTIDE SEQUENCE [LARGE SCALE GENOMIC DNA]</scope>
    <source>
        <strain evidence="15 16">CBS 101986</strain>
    </source>
</reference>
<sequence length="630" mass="70613">MPGARRGNVQGRKGVISRLLRSPQILRAIIYGSAVLLTIYGLLYFARSKEPFTSVTPDYLNPSPGTTTDVSPGAGGADADKPKITMPTTWTDRAEVVKKAFQHAYHGYTRYAAPSDELKPLSNRKINNFNGWGVTAFDSLDTMLLMGLREEYEGAMEIVKGADFSKAQHGQVPFFETIIRYLGGLLSAYTMTKDKMLLERAEDMVKHLDPIFDTPTGLPYYSVDPKSGTTEGPDLGILAEIASLQLEYTYLAKLTGNAQYHNRSQTIMKTLASADLKNTGGMFPVKWNIKTGTPFAYHVSVGAQADSAHEYLLKLYLLTGKKDKASLEMYIRMTTHLINNLLYLSPTRHLLYVTDTDMPTFDSDDYPSHVFEHLSCFLPGLLALGVESLPLNKLDSMGIDLDNLGSEEMYGVAGKGYKRLKSHNLRELHLWAAEGLATTCWMTYADQPSGLAPDEVMMTNPADRETTYKWIDAVEKWRASGARGVPPGLQDHKPVVYTESQRSHGTGRGRDYILIKAGYLLRPETIESLYILWRVTGDTKWRDRGWAIFEAIEQGTKTPSGYASVQRVDTVPLVKKDDMPSYFLAETLKYLYLLCLDEDPLPLDKWVFNTEAHPFPVFNWTEEERALLNI</sequence>
<dbReference type="Proteomes" id="UP000567179">
    <property type="component" value="Unassembled WGS sequence"/>
</dbReference>
<feature type="disulfide bond" evidence="11">
    <location>
        <begin position="376"/>
        <end position="440"/>
    </location>
</feature>
<dbReference type="GO" id="GO:0005975">
    <property type="term" value="P:carbohydrate metabolic process"/>
    <property type="evidence" value="ECO:0007669"/>
    <property type="project" value="InterPro"/>
</dbReference>
<feature type="region of interest" description="Disordered" evidence="13">
    <location>
        <begin position="57"/>
        <end position="83"/>
    </location>
</feature>
<comment type="cofactor">
    <cofactor evidence="1 10">
        <name>Ca(2+)</name>
        <dbReference type="ChEBI" id="CHEBI:29108"/>
    </cofactor>
</comment>
<evidence type="ECO:0000313" key="16">
    <source>
        <dbReference type="Proteomes" id="UP000567179"/>
    </source>
</evidence>
<dbReference type="InterPro" id="IPR050749">
    <property type="entry name" value="Glycosyl_Hydrolase_47"/>
</dbReference>
<organism evidence="15 16">
    <name type="scientific">Psilocybe cf. subviscida</name>
    <dbReference type="NCBI Taxonomy" id="2480587"/>
    <lineage>
        <taxon>Eukaryota</taxon>
        <taxon>Fungi</taxon>
        <taxon>Dikarya</taxon>
        <taxon>Basidiomycota</taxon>
        <taxon>Agaricomycotina</taxon>
        <taxon>Agaricomycetes</taxon>
        <taxon>Agaricomycetidae</taxon>
        <taxon>Agaricales</taxon>
        <taxon>Agaricineae</taxon>
        <taxon>Strophariaceae</taxon>
        <taxon>Psilocybe</taxon>
    </lineage>
</organism>
<accession>A0A8H5EXK7</accession>
<dbReference type="InterPro" id="IPR012341">
    <property type="entry name" value="6hp_glycosidase-like_sf"/>
</dbReference>
<dbReference type="PANTHER" id="PTHR11742:SF55">
    <property type="entry name" value="ENDOPLASMIC RETICULUM MANNOSYL-OLIGOSACCHARIDE 1,2-ALPHA-MANNOSIDASE"/>
    <property type="match status" value="1"/>
</dbReference>
<evidence type="ECO:0000313" key="15">
    <source>
        <dbReference type="EMBL" id="KAF5316002.1"/>
    </source>
</evidence>
<protein>
    <recommendedName>
        <fullName evidence="12">alpha-1,2-Mannosidase</fullName>
        <ecNumber evidence="12">3.2.1.-</ecNumber>
    </recommendedName>
</protein>
<comment type="caution">
    <text evidence="15">The sequence shown here is derived from an EMBL/GenBank/DDBJ whole genome shotgun (WGS) entry which is preliminary data.</text>
</comment>
<evidence type="ECO:0000256" key="7">
    <source>
        <dbReference type="ARBA" id="ARBA00023157"/>
    </source>
</evidence>
<evidence type="ECO:0000256" key="9">
    <source>
        <dbReference type="ARBA" id="ARBA00048605"/>
    </source>
</evidence>
<feature type="transmembrane region" description="Helical" evidence="14">
    <location>
        <begin position="28"/>
        <end position="46"/>
    </location>
</feature>
<evidence type="ECO:0000256" key="5">
    <source>
        <dbReference type="ARBA" id="ARBA00022801"/>
    </source>
</evidence>
<dbReference type="Pfam" id="PF01532">
    <property type="entry name" value="Glyco_hydro_47"/>
    <property type="match status" value="1"/>
</dbReference>
<comment type="similarity">
    <text evidence="3 12">Belongs to the glycosyl hydrolase 47 family.</text>
</comment>